<reference evidence="3 4" key="1">
    <citation type="submission" date="2019-07" db="EMBL/GenBank/DDBJ databases">
        <title>Finished genome of Venturia effusa.</title>
        <authorList>
            <person name="Young C.A."/>
            <person name="Cox M.P."/>
            <person name="Ganley A.R.D."/>
            <person name="David W.J."/>
        </authorList>
    </citation>
    <scope>NUCLEOTIDE SEQUENCE [LARGE SCALE GENOMIC DNA]</scope>
    <source>
        <strain evidence="4">albino</strain>
    </source>
</reference>
<dbReference type="InterPro" id="IPR004152">
    <property type="entry name" value="GAT_dom"/>
</dbReference>
<feature type="compositionally biased region" description="Low complexity" evidence="1">
    <location>
        <begin position="722"/>
        <end position="736"/>
    </location>
</feature>
<dbReference type="PROSITE" id="PS50909">
    <property type="entry name" value="GAT"/>
    <property type="match status" value="1"/>
</dbReference>
<dbReference type="EMBL" id="CP042202">
    <property type="protein sequence ID" value="QDS77627.1"/>
    <property type="molecule type" value="Genomic_DNA"/>
</dbReference>
<feature type="compositionally biased region" description="Basic and acidic residues" evidence="1">
    <location>
        <begin position="1049"/>
        <end position="1066"/>
    </location>
</feature>
<feature type="compositionally biased region" description="Polar residues" evidence="1">
    <location>
        <begin position="1071"/>
        <end position="1081"/>
    </location>
</feature>
<proteinExistence type="predicted"/>
<feature type="compositionally biased region" description="Polar residues" evidence="1">
    <location>
        <begin position="486"/>
        <end position="517"/>
    </location>
</feature>
<feature type="compositionally biased region" description="Polar residues" evidence="1">
    <location>
        <begin position="422"/>
        <end position="431"/>
    </location>
</feature>
<feature type="compositionally biased region" description="Basic and acidic residues" evidence="1">
    <location>
        <begin position="1215"/>
        <end position="1226"/>
    </location>
</feature>
<protein>
    <recommendedName>
        <fullName evidence="2">GAT domain-containing protein</fullName>
    </recommendedName>
</protein>
<feature type="region of interest" description="Disordered" evidence="1">
    <location>
        <begin position="704"/>
        <end position="755"/>
    </location>
</feature>
<feature type="compositionally biased region" description="Basic and acidic residues" evidence="1">
    <location>
        <begin position="333"/>
        <end position="346"/>
    </location>
</feature>
<evidence type="ECO:0000313" key="4">
    <source>
        <dbReference type="Proteomes" id="UP000316270"/>
    </source>
</evidence>
<dbReference type="SUPFAM" id="SSF81296">
    <property type="entry name" value="E set domains"/>
    <property type="match status" value="1"/>
</dbReference>
<feature type="domain" description="GAT" evidence="2">
    <location>
        <begin position="760"/>
        <end position="849"/>
    </location>
</feature>
<dbReference type="GO" id="GO:0035091">
    <property type="term" value="F:phosphatidylinositol binding"/>
    <property type="evidence" value="ECO:0007669"/>
    <property type="project" value="InterPro"/>
</dbReference>
<evidence type="ECO:0000256" key="1">
    <source>
        <dbReference type="SAM" id="MobiDB-lite"/>
    </source>
</evidence>
<dbReference type="SUPFAM" id="SSF48464">
    <property type="entry name" value="ENTH/VHS domain"/>
    <property type="match status" value="1"/>
</dbReference>
<name>A0A517LPS0_9PEZI</name>
<dbReference type="STRING" id="50376.A0A517LPS0"/>
<feature type="compositionally biased region" description="Low complexity" evidence="1">
    <location>
        <begin position="884"/>
        <end position="900"/>
    </location>
</feature>
<dbReference type="GO" id="GO:0043130">
    <property type="term" value="F:ubiquitin binding"/>
    <property type="evidence" value="ECO:0007669"/>
    <property type="project" value="InterPro"/>
</dbReference>
<dbReference type="InterPro" id="IPR038425">
    <property type="entry name" value="GAT_sf"/>
</dbReference>
<evidence type="ECO:0000313" key="3">
    <source>
        <dbReference type="EMBL" id="QDS77627.1"/>
    </source>
</evidence>
<feature type="region of interest" description="Disordered" evidence="1">
    <location>
        <begin position="417"/>
        <end position="438"/>
    </location>
</feature>
<feature type="region of interest" description="Disordered" evidence="1">
    <location>
        <begin position="460"/>
        <end position="526"/>
    </location>
</feature>
<dbReference type="CDD" id="cd21383">
    <property type="entry name" value="GAT_GGA_Tom1-like"/>
    <property type="match status" value="1"/>
</dbReference>
<feature type="compositionally biased region" description="Basic residues" evidence="1">
    <location>
        <begin position="238"/>
        <end position="254"/>
    </location>
</feature>
<feature type="region of interest" description="Disordered" evidence="1">
    <location>
        <begin position="853"/>
        <end position="1226"/>
    </location>
</feature>
<feature type="region of interest" description="Disordered" evidence="1">
    <location>
        <begin position="228"/>
        <end position="260"/>
    </location>
</feature>
<evidence type="ECO:0000259" key="2">
    <source>
        <dbReference type="PROSITE" id="PS50909"/>
    </source>
</evidence>
<sequence length="1226" mass="133990">MESTTLVTFILNHSNARKIELLGSWDNFSGSYAMTKDSRRGHGIWSGCHTFKDIICDGDSDIHEARSGGLKMGGTYWYFYRIDDDEEYHDPSQPATSTCPLLPGQMLNVLEVPNDTGRYVSRSRSSSVSISSAVQTLNPDDRYLTPRPAPKPKLAKLITSDEAAAAPGHISTSSARDRPWTAVVGQSSDLWDSRTDSRGRGLQYASTSPTNATNVLKSAFMQLKGPITALTPSEGGRGRSRILHPGSVRHHRTKSPSVRELRKNISRPVTTPSQLDHLLESVNESDKTSPAPRDQPLIIRKRAHSPNCRASRIQETNCLLKIATGSIPGENMASDRGRSVSHKEIGRPAGSSHRRGYSDDFAMRRSASVNHKRAPSLLRNIVISQDECRVADAGQIPPGIPELESEDLVATFKFPSKEPQAGQHSRNSSVNTDKELPPLPEFLMPKPLFFLSDSAGLRAASESSMSQHEHEHTPYPKNFEVPLPDSPSSAELQSDTEAQSPTFSSIRGGNSRSSTPHRLSDPPEWPLRNEDASFSLNRSIEKLSTHVRTLSTTSTAMYSLPVGCDGNPFMTDKSHEAEPEMRKMLQGEEVLHLPTIVEAAESSPQAALVAAKEIRKFLSKENNDRPHVQYNAIMLIRILADNPGATFTRNLDGKFTSTVKELLRNGRDPSVQQILRETLAALYTDKAYDTNLTTLFAMWNKEQGATSPRPQNGASAWPVAANFSNSNYNHNQQSSRSQHEPQHFPGQENYGRNQRERGLPPLAELVARIEEAKTSAKLLQQLVQSTPPNEIQDNDLIKEFSERCQTAQRSVQGYINSTDPPPDDDTMQTLIETSEQLSLAASKHQRAILQARRAVASASPPAQTAYAPPTMGPSMGMEPNTGYSSPTSPPSATFTPNAAPYLSDYSPPPVPPPSMRANLERRQSDYEVPPSLRVGNSPSPPAMSPPSTKAPQIHPPVTTAPLELPAPQYDNPFSDRHESRPQPAASAYSTSDNPRPLSRITEPYSPSNPSHHSDYDEYDDPYRAPAPAQSTMASVGTRPAPRQQSTVENWRREIDTSSPPRREGESYHPGYQSTPSYMQRQESAEAHLTMHGGAVPPTPTPGLDELEKELDDLHRMKLSPVAEVRSPSDSMGPAEKARAAVRHAQRGSDARESDDDAGGSDAAISPVYPDRHSGEISPVSTAPTGYGLPSGEGRYGSAGSPGRYSSAYDGMVGDARGKDKALSSFS</sequence>
<dbReference type="PANTHER" id="PTHR40625">
    <property type="entry name" value="GTP-BINDING PROTEIN ESDC-RELATED"/>
    <property type="match status" value="1"/>
</dbReference>
<dbReference type="OrthoDB" id="5393057at2759"/>
<dbReference type="Gene3D" id="2.60.40.10">
    <property type="entry name" value="Immunoglobulins"/>
    <property type="match status" value="1"/>
</dbReference>
<dbReference type="Proteomes" id="UP000316270">
    <property type="component" value="Chromosome 18"/>
</dbReference>
<gene>
    <name evidence="3" type="ORF">FKW77_002516</name>
</gene>
<dbReference type="SUPFAM" id="SSF89009">
    <property type="entry name" value="GAT-like domain"/>
    <property type="match status" value="1"/>
</dbReference>
<dbReference type="CDD" id="cd02859">
    <property type="entry name" value="E_set_AMPKbeta_like_N"/>
    <property type="match status" value="1"/>
</dbReference>
<dbReference type="InterPro" id="IPR008942">
    <property type="entry name" value="ENTH_VHS"/>
</dbReference>
<dbReference type="PANTHER" id="PTHR40625:SF1">
    <property type="entry name" value="AMP-ACTIVATED PROTEIN KINASE GLYCOGEN-BINDING DOMAIN-CONTAINING PROTEIN"/>
    <property type="match status" value="1"/>
</dbReference>
<keyword evidence="4" id="KW-1185">Reference proteome</keyword>
<dbReference type="AlphaFoldDB" id="A0A517LPS0"/>
<dbReference type="InterPro" id="IPR013783">
    <property type="entry name" value="Ig-like_fold"/>
</dbReference>
<feature type="compositionally biased region" description="Polar residues" evidence="1">
    <location>
        <begin position="704"/>
        <end position="714"/>
    </location>
</feature>
<dbReference type="Gene3D" id="1.25.40.90">
    <property type="match status" value="1"/>
</dbReference>
<accession>A0A517LPS0</accession>
<dbReference type="Gene3D" id="1.20.58.160">
    <property type="match status" value="1"/>
</dbReference>
<dbReference type="InterPro" id="IPR014756">
    <property type="entry name" value="Ig_E-set"/>
</dbReference>
<feature type="region of interest" description="Disordered" evidence="1">
    <location>
        <begin position="330"/>
        <end position="357"/>
    </location>
</feature>
<organism evidence="3 4">
    <name type="scientific">Venturia effusa</name>
    <dbReference type="NCBI Taxonomy" id="50376"/>
    <lineage>
        <taxon>Eukaryota</taxon>
        <taxon>Fungi</taxon>
        <taxon>Dikarya</taxon>
        <taxon>Ascomycota</taxon>
        <taxon>Pezizomycotina</taxon>
        <taxon>Dothideomycetes</taxon>
        <taxon>Pleosporomycetidae</taxon>
        <taxon>Venturiales</taxon>
        <taxon>Venturiaceae</taxon>
        <taxon>Venturia</taxon>
    </lineage>
</organism>
<dbReference type="Pfam" id="PF03127">
    <property type="entry name" value="GAT"/>
    <property type="match status" value="1"/>
</dbReference>
<feature type="compositionally biased region" description="Low complexity" evidence="1">
    <location>
        <begin position="853"/>
        <end position="863"/>
    </location>
</feature>